<keyword evidence="6 8" id="KW-0472">Membrane</keyword>
<dbReference type="Gene3D" id="1.10.3730.20">
    <property type="match status" value="1"/>
</dbReference>
<evidence type="ECO:0000256" key="4">
    <source>
        <dbReference type="ARBA" id="ARBA00022692"/>
    </source>
</evidence>
<evidence type="ECO:0000313" key="9">
    <source>
        <dbReference type="EMBL" id="KUG55829.1"/>
    </source>
</evidence>
<evidence type="ECO:0000256" key="2">
    <source>
        <dbReference type="ARBA" id="ARBA00022448"/>
    </source>
</evidence>
<evidence type="ECO:0000256" key="7">
    <source>
        <dbReference type="RuleBase" id="RU003942"/>
    </source>
</evidence>
<sequence>MSWIVLIVSGVLEAVWAGALTRSEGFTRLWPSVVFGVALALSMAGLGWSLRTIPLGTGYAVWVGIGVVGTAAYGIVALGEPATVARVLCLVAIIAGIVGLKLTSGGAH</sequence>
<dbReference type="STRING" id="767452.AVL62_04955"/>
<name>A0A0W8I938_9MICO</name>
<keyword evidence="10" id="KW-1185">Reference proteome</keyword>
<dbReference type="EMBL" id="LQBL01000022">
    <property type="protein sequence ID" value="KUG55829.1"/>
    <property type="molecule type" value="Genomic_DNA"/>
</dbReference>
<keyword evidence="4 7" id="KW-0812">Transmembrane</keyword>
<evidence type="ECO:0000256" key="6">
    <source>
        <dbReference type="ARBA" id="ARBA00023136"/>
    </source>
</evidence>
<dbReference type="InterPro" id="IPR045324">
    <property type="entry name" value="Small_multidrug_res"/>
</dbReference>
<proteinExistence type="inferred from homology"/>
<dbReference type="FunFam" id="1.10.3730.20:FF:000001">
    <property type="entry name" value="Quaternary ammonium compound resistance transporter SugE"/>
    <property type="match status" value="1"/>
</dbReference>
<dbReference type="AlphaFoldDB" id="A0A0W8I938"/>
<gene>
    <name evidence="9" type="ORF">AVL62_04955</name>
</gene>
<dbReference type="PANTHER" id="PTHR30561">
    <property type="entry name" value="SMR FAMILY PROTON-DEPENDENT DRUG EFFLUX TRANSPORTER SUGE"/>
    <property type="match status" value="1"/>
</dbReference>
<evidence type="ECO:0000256" key="3">
    <source>
        <dbReference type="ARBA" id="ARBA00022475"/>
    </source>
</evidence>
<feature type="transmembrane region" description="Helical" evidence="8">
    <location>
        <begin position="59"/>
        <end position="78"/>
    </location>
</feature>
<reference evidence="9 10" key="1">
    <citation type="submission" date="2015-12" db="EMBL/GenBank/DDBJ databases">
        <title>Serinicoccus chungangenesis strain CD08_5 genome sequencing and assembly.</title>
        <authorList>
            <person name="Chander A.M."/>
            <person name="Kaur G."/>
            <person name="Nair G.R."/>
            <person name="Dhawan D.K."/>
            <person name="Kochhar R.K."/>
            <person name="Mayilraj S."/>
            <person name="Bhadada S.K."/>
        </authorList>
    </citation>
    <scope>NUCLEOTIDE SEQUENCE [LARGE SCALE GENOMIC DNA]</scope>
    <source>
        <strain evidence="9 10">CD08_5</strain>
    </source>
</reference>
<keyword evidence="5 8" id="KW-1133">Transmembrane helix</keyword>
<feature type="transmembrane region" description="Helical" evidence="8">
    <location>
        <begin position="33"/>
        <end position="50"/>
    </location>
</feature>
<protein>
    <submittedName>
        <fullName evidence="9">Ligand-binding protein SH3</fullName>
    </submittedName>
</protein>
<keyword evidence="2" id="KW-0813">Transport</keyword>
<accession>A0A0W8I938</accession>
<dbReference type="Pfam" id="PF00893">
    <property type="entry name" value="Multi_Drug_Res"/>
    <property type="match status" value="1"/>
</dbReference>
<evidence type="ECO:0000256" key="8">
    <source>
        <dbReference type="SAM" id="Phobius"/>
    </source>
</evidence>
<evidence type="ECO:0000256" key="1">
    <source>
        <dbReference type="ARBA" id="ARBA00004651"/>
    </source>
</evidence>
<evidence type="ECO:0000313" key="10">
    <source>
        <dbReference type="Proteomes" id="UP000054837"/>
    </source>
</evidence>
<comment type="subcellular location">
    <subcellularLocation>
        <location evidence="1 7">Cell membrane</location>
        <topology evidence="1 7">Multi-pass membrane protein</topology>
    </subcellularLocation>
</comment>
<dbReference type="InterPro" id="IPR037185">
    <property type="entry name" value="EmrE-like"/>
</dbReference>
<keyword evidence="3" id="KW-1003">Cell membrane</keyword>
<dbReference type="Proteomes" id="UP000054837">
    <property type="component" value="Unassembled WGS sequence"/>
</dbReference>
<comment type="caution">
    <text evidence="9">The sequence shown here is derived from an EMBL/GenBank/DDBJ whole genome shotgun (WGS) entry which is preliminary data.</text>
</comment>
<feature type="transmembrane region" description="Helical" evidence="8">
    <location>
        <begin position="84"/>
        <end position="103"/>
    </location>
</feature>
<dbReference type="GO" id="GO:0005886">
    <property type="term" value="C:plasma membrane"/>
    <property type="evidence" value="ECO:0007669"/>
    <property type="project" value="UniProtKB-SubCell"/>
</dbReference>
<dbReference type="GO" id="GO:0022857">
    <property type="term" value="F:transmembrane transporter activity"/>
    <property type="evidence" value="ECO:0007669"/>
    <property type="project" value="InterPro"/>
</dbReference>
<dbReference type="SUPFAM" id="SSF103481">
    <property type="entry name" value="Multidrug resistance efflux transporter EmrE"/>
    <property type="match status" value="1"/>
</dbReference>
<dbReference type="PANTHER" id="PTHR30561:SF0">
    <property type="entry name" value="GUANIDINIUM EXPORTER"/>
    <property type="match status" value="1"/>
</dbReference>
<organism evidence="9 10">
    <name type="scientific">Serinicoccus chungangensis</name>
    <dbReference type="NCBI Taxonomy" id="767452"/>
    <lineage>
        <taxon>Bacteria</taxon>
        <taxon>Bacillati</taxon>
        <taxon>Actinomycetota</taxon>
        <taxon>Actinomycetes</taxon>
        <taxon>Micrococcales</taxon>
        <taxon>Ornithinimicrobiaceae</taxon>
        <taxon>Serinicoccus</taxon>
    </lineage>
</organism>
<comment type="similarity">
    <text evidence="7">Belongs to the drug/metabolite transporter (DMT) superfamily. Small multidrug resistance (SMR) (TC 2.A.7.1) family.</text>
</comment>
<dbReference type="OrthoDB" id="21828at2"/>
<evidence type="ECO:0000256" key="5">
    <source>
        <dbReference type="ARBA" id="ARBA00022989"/>
    </source>
</evidence>
<dbReference type="InterPro" id="IPR000390">
    <property type="entry name" value="Small_drug/metabolite_transptr"/>
</dbReference>